<reference evidence="3" key="1">
    <citation type="journal article" date="2020" name="Appl. Environ. Microbiol.">
        <title>Diazotrophic Anaeromyxobacter Isolates from Soils.</title>
        <authorList>
            <person name="Masuda Y."/>
            <person name="Yamanaka H."/>
            <person name="Xu Z.X."/>
            <person name="Shiratori Y."/>
            <person name="Aono T."/>
            <person name="Amachi S."/>
            <person name="Senoo K."/>
            <person name="Itoh H."/>
        </authorList>
    </citation>
    <scope>NUCLEOTIDE SEQUENCE [LARGE SCALE GENOMIC DNA]</scope>
    <source>
        <strain evidence="3">R267</strain>
    </source>
</reference>
<evidence type="ECO:0000313" key="3">
    <source>
        <dbReference type="Proteomes" id="UP000503640"/>
    </source>
</evidence>
<sequence length="467" mass="50063">MRSATTWLALAMCAFACAAPARSQRTLPPLGDEGEVYVYLEPFPAEAEHLAFTVSAAQVARADGPAAPLELLLPNLGGLGTSRQRLLAWGRLPPGDYTSLLLTVKRATLGSPEGRSDLLVPPEPDRVPVAFQVERGRATLVALTLQYARSVDRSFAFSPAFTAEQARTPVEQLIGYCSSTALASLTAFDRHRHRALAVTPVGRAPEGVVLDRRAHRAYVALPGEDQVEVLDLATGADLQRLPLRGGDRPRELALTPDGQALVVLNQGSYSVSFLDLSTASELARAPTGEEPYSLRLDRSGRRAYVFNRRSNTVTVVDLPSRQVAATVPVDAEPLRGQVDRTGGRLYVVHGGSSYLTVLTLPDLTVASRLYVGLGASAVEVDVRTDRVYVAVGRTLEVFDPLSIVPIDSFELPGAASTLAVDEVENTLLAVLPDLRAVAFIDLTSRHLTGLVDVGESPYATAIEGELR</sequence>
<proteinExistence type="predicted"/>
<dbReference type="InterPro" id="IPR011048">
    <property type="entry name" value="Haem_d1_sf"/>
</dbReference>
<keyword evidence="3" id="KW-1185">Reference proteome</keyword>
<accession>A0A7I9VL05</accession>
<evidence type="ECO:0008006" key="4">
    <source>
        <dbReference type="Google" id="ProtNLM"/>
    </source>
</evidence>
<dbReference type="InterPro" id="IPR015943">
    <property type="entry name" value="WD40/YVTN_repeat-like_dom_sf"/>
</dbReference>
<dbReference type="Proteomes" id="UP000503640">
    <property type="component" value="Unassembled WGS sequence"/>
</dbReference>
<dbReference type="EMBL" id="BJTG01000004">
    <property type="protein sequence ID" value="GEJ57081.1"/>
    <property type="molecule type" value="Genomic_DNA"/>
</dbReference>
<dbReference type="AlphaFoldDB" id="A0A7I9VL05"/>
<name>A0A7I9VL05_9BACT</name>
<dbReference type="SUPFAM" id="SSF51004">
    <property type="entry name" value="C-terminal (heme d1) domain of cytochrome cd1-nitrite reductase"/>
    <property type="match status" value="1"/>
</dbReference>
<dbReference type="PANTHER" id="PTHR47197:SF3">
    <property type="entry name" value="DIHYDRO-HEME D1 DEHYDROGENASE"/>
    <property type="match status" value="1"/>
</dbReference>
<dbReference type="InterPro" id="IPR011964">
    <property type="entry name" value="YVTN_b-propeller_repeat"/>
</dbReference>
<evidence type="ECO:0000313" key="2">
    <source>
        <dbReference type="EMBL" id="GEJ57081.1"/>
    </source>
</evidence>
<dbReference type="RefSeq" id="WP_176064570.1">
    <property type="nucleotide sequence ID" value="NZ_BJTG01000004.1"/>
</dbReference>
<dbReference type="InterPro" id="IPR051200">
    <property type="entry name" value="Host-pathogen_enzymatic-act"/>
</dbReference>
<dbReference type="NCBIfam" id="TIGR02276">
    <property type="entry name" value="beta_rpt_yvtn"/>
    <property type="match status" value="1"/>
</dbReference>
<dbReference type="Gene3D" id="2.130.10.10">
    <property type="entry name" value="YVTN repeat-like/Quinoprotein amine dehydrogenase"/>
    <property type="match status" value="1"/>
</dbReference>
<feature type="signal peptide" evidence="1">
    <location>
        <begin position="1"/>
        <end position="18"/>
    </location>
</feature>
<comment type="caution">
    <text evidence="2">The sequence shown here is derived from an EMBL/GenBank/DDBJ whole genome shotgun (WGS) entry which is preliminary data.</text>
</comment>
<feature type="chain" id="PRO_5029449572" description="YncE family protein" evidence="1">
    <location>
        <begin position="19"/>
        <end position="467"/>
    </location>
</feature>
<protein>
    <recommendedName>
        <fullName evidence="4">YncE family protein</fullName>
    </recommendedName>
</protein>
<gene>
    <name evidence="2" type="ORF">AMYX_18220</name>
</gene>
<keyword evidence="1" id="KW-0732">Signal</keyword>
<evidence type="ECO:0000256" key="1">
    <source>
        <dbReference type="SAM" id="SignalP"/>
    </source>
</evidence>
<organism evidence="2 3">
    <name type="scientific">Anaeromyxobacter diazotrophicus</name>
    <dbReference type="NCBI Taxonomy" id="2590199"/>
    <lineage>
        <taxon>Bacteria</taxon>
        <taxon>Pseudomonadati</taxon>
        <taxon>Myxococcota</taxon>
        <taxon>Myxococcia</taxon>
        <taxon>Myxococcales</taxon>
        <taxon>Cystobacterineae</taxon>
        <taxon>Anaeromyxobacteraceae</taxon>
        <taxon>Anaeromyxobacter</taxon>
    </lineage>
</organism>
<dbReference type="PANTHER" id="PTHR47197">
    <property type="entry name" value="PROTEIN NIRF"/>
    <property type="match status" value="1"/>
</dbReference>